<protein>
    <submittedName>
        <fullName evidence="2">Uncharacterized protein</fullName>
    </submittedName>
</protein>
<keyword evidence="1" id="KW-1185">Reference proteome</keyword>
<sequence>MSESVQSSVDDLSTLCSCSTNLTFEDCLNRVKILEIINSTKQNFNDNPQKGFSPTFENQTIILQLQEKIKELTEKMNENVNN</sequence>
<dbReference type="AlphaFoldDB" id="A0A1I8C361"/>
<name>A0A1I8C361_MELHA</name>
<dbReference type="WBParaSite" id="MhA1_Contig979.frz3.gene7">
    <property type="protein sequence ID" value="MhA1_Contig979.frz3.gene7"/>
    <property type="gene ID" value="MhA1_Contig979.frz3.gene7"/>
</dbReference>
<organism evidence="1 2">
    <name type="scientific">Meloidogyne hapla</name>
    <name type="common">Root-knot nematode worm</name>
    <dbReference type="NCBI Taxonomy" id="6305"/>
    <lineage>
        <taxon>Eukaryota</taxon>
        <taxon>Metazoa</taxon>
        <taxon>Ecdysozoa</taxon>
        <taxon>Nematoda</taxon>
        <taxon>Chromadorea</taxon>
        <taxon>Rhabditida</taxon>
        <taxon>Tylenchina</taxon>
        <taxon>Tylenchomorpha</taxon>
        <taxon>Tylenchoidea</taxon>
        <taxon>Meloidogynidae</taxon>
        <taxon>Meloidogyninae</taxon>
        <taxon>Meloidogyne</taxon>
    </lineage>
</organism>
<accession>A0A1I8C361</accession>
<evidence type="ECO:0000313" key="2">
    <source>
        <dbReference type="WBParaSite" id="MhA1_Contig979.frz3.gene7"/>
    </source>
</evidence>
<proteinExistence type="predicted"/>
<evidence type="ECO:0000313" key="1">
    <source>
        <dbReference type="Proteomes" id="UP000095281"/>
    </source>
</evidence>
<dbReference type="Proteomes" id="UP000095281">
    <property type="component" value="Unplaced"/>
</dbReference>
<reference evidence="2" key="1">
    <citation type="submission" date="2016-11" db="UniProtKB">
        <authorList>
            <consortium name="WormBaseParasite"/>
        </authorList>
    </citation>
    <scope>IDENTIFICATION</scope>
</reference>